<organism evidence="16 17">
    <name type="scientific">Pseudoalteromonas lipolytica</name>
    <dbReference type="NCBI Taxonomy" id="570156"/>
    <lineage>
        <taxon>Bacteria</taxon>
        <taxon>Pseudomonadati</taxon>
        <taxon>Pseudomonadota</taxon>
        <taxon>Gammaproteobacteria</taxon>
        <taxon>Alteromonadales</taxon>
        <taxon>Pseudoalteromonadaceae</taxon>
        <taxon>Pseudoalteromonas</taxon>
    </lineage>
</organism>
<evidence type="ECO:0000313" key="16">
    <source>
        <dbReference type="EMBL" id="KPM82847.1"/>
    </source>
</evidence>
<dbReference type="SUPFAM" id="SSF47384">
    <property type="entry name" value="Homodimeric domain of signal transducing histidine kinase"/>
    <property type="match status" value="1"/>
</dbReference>
<dbReference type="SUPFAM" id="SSF55874">
    <property type="entry name" value="ATPase domain of HSP90 chaperone/DNA topoisomerase II/histidine kinase"/>
    <property type="match status" value="1"/>
</dbReference>
<evidence type="ECO:0000256" key="9">
    <source>
        <dbReference type="ARBA" id="ARBA00022777"/>
    </source>
</evidence>
<protein>
    <recommendedName>
        <fullName evidence="3">histidine kinase</fullName>
        <ecNumber evidence="3">2.7.13.3</ecNumber>
    </recommendedName>
</protein>
<evidence type="ECO:0000256" key="13">
    <source>
        <dbReference type="ARBA" id="ARBA00023136"/>
    </source>
</evidence>
<evidence type="ECO:0000256" key="10">
    <source>
        <dbReference type="ARBA" id="ARBA00022840"/>
    </source>
</evidence>
<dbReference type="Proteomes" id="UP000050378">
    <property type="component" value="Unassembled WGS sequence"/>
</dbReference>
<dbReference type="SMART" id="SM00387">
    <property type="entry name" value="HATPase_c"/>
    <property type="match status" value="1"/>
</dbReference>
<evidence type="ECO:0000256" key="5">
    <source>
        <dbReference type="ARBA" id="ARBA00022553"/>
    </source>
</evidence>
<gene>
    <name evidence="16" type="ORF">AOG27_14685</name>
</gene>
<evidence type="ECO:0000259" key="15">
    <source>
        <dbReference type="PROSITE" id="PS50109"/>
    </source>
</evidence>
<evidence type="ECO:0000256" key="12">
    <source>
        <dbReference type="ARBA" id="ARBA00023012"/>
    </source>
</evidence>
<keyword evidence="12" id="KW-0902">Two-component regulatory system</keyword>
<dbReference type="EC" id="2.7.13.3" evidence="3"/>
<dbReference type="Pfam" id="PF02518">
    <property type="entry name" value="HATPase_c"/>
    <property type="match status" value="1"/>
</dbReference>
<comment type="subcellular location">
    <subcellularLocation>
        <location evidence="2">Cell membrane</location>
        <topology evidence="2">Multi-pass membrane protein</topology>
    </subcellularLocation>
</comment>
<evidence type="ECO:0000256" key="4">
    <source>
        <dbReference type="ARBA" id="ARBA00022475"/>
    </source>
</evidence>
<evidence type="ECO:0000256" key="3">
    <source>
        <dbReference type="ARBA" id="ARBA00012438"/>
    </source>
</evidence>
<keyword evidence="5" id="KW-0597">Phosphoprotein</keyword>
<evidence type="ECO:0000256" key="1">
    <source>
        <dbReference type="ARBA" id="ARBA00000085"/>
    </source>
</evidence>
<dbReference type="PANTHER" id="PTHR45528:SF1">
    <property type="entry name" value="SENSOR HISTIDINE KINASE CPXA"/>
    <property type="match status" value="1"/>
</dbReference>
<feature type="transmembrane region" description="Helical" evidence="14">
    <location>
        <begin position="172"/>
        <end position="196"/>
    </location>
</feature>
<keyword evidence="9 16" id="KW-0418">Kinase</keyword>
<dbReference type="InterPro" id="IPR003594">
    <property type="entry name" value="HATPase_dom"/>
</dbReference>
<dbReference type="GO" id="GO:0005886">
    <property type="term" value="C:plasma membrane"/>
    <property type="evidence" value="ECO:0007669"/>
    <property type="project" value="UniProtKB-SubCell"/>
</dbReference>
<dbReference type="PANTHER" id="PTHR45528">
    <property type="entry name" value="SENSOR HISTIDINE KINASE CPXA"/>
    <property type="match status" value="1"/>
</dbReference>
<evidence type="ECO:0000256" key="8">
    <source>
        <dbReference type="ARBA" id="ARBA00022741"/>
    </source>
</evidence>
<keyword evidence="11 14" id="KW-1133">Transmembrane helix</keyword>
<dbReference type="InterPro" id="IPR050398">
    <property type="entry name" value="HssS/ArlS-like"/>
</dbReference>
<evidence type="ECO:0000256" key="6">
    <source>
        <dbReference type="ARBA" id="ARBA00022679"/>
    </source>
</evidence>
<keyword evidence="7 14" id="KW-0812">Transmembrane</keyword>
<accession>A0A0P7EHW2</accession>
<dbReference type="GO" id="GO:0005524">
    <property type="term" value="F:ATP binding"/>
    <property type="evidence" value="ECO:0007669"/>
    <property type="project" value="UniProtKB-KW"/>
</dbReference>
<dbReference type="InterPro" id="IPR036097">
    <property type="entry name" value="HisK_dim/P_sf"/>
</dbReference>
<dbReference type="SMART" id="SM00388">
    <property type="entry name" value="HisKA"/>
    <property type="match status" value="1"/>
</dbReference>
<keyword evidence="13 14" id="KW-0472">Membrane</keyword>
<keyword evidence="6" id="KW-0808">Transferase</keyword>
<evidence type="ECO:0000256" key="14">
    <source>
        <dbReference type="SAM" id="Phobius"/>
    </source>
</evidence>
<dbReference type="GO" id="GO:0000155">
    <property type="term" value="F:phosphorelay sensor kinase activity"/>
    <property type="evidence" value="ECO:0007669"/>
    <property type="project" value="InterPro"/>
</dbReference>
<dbReference type="Gene3D" id="1.10.287.130">
    <property type="match status" value="1"/>
</dbReference>
<reference evidence="16 17" key="1">
    <citation type="submission" date="2015-09" db="EMBL/GenBank/DDBJ databases">
        <title>Draft Genome Sequence of Pseudoalteromonas lipolytica UCD-48B.</title>
        <authorList>
            <person name="Krusor M."/>
            <person name="Coil D.A."/>
            <person name="Lang J.M."/>
            <person name="Eisen J.A."/>
            <person name="Alexiev A."/>
        </authorList>
    </citation>
    <scope>NUCLEOTIDE SEQUENCE [LARGE SCALE GENOMIC DNA]</scope>
    <source>
        <strain evidence="16 17">UCD-48B</strain>
    </source>
</reference>
<proteinExistence type="predicted"/>
<evidence type="ECO:0000313" key="17">
    <source>
        <dbReference type="Proteomes" id="UP000050378"/>
    </source>
</evidence>
<name>A0A0P7EHW2_9GAMM</name>
<dbReference type="Gene3D" id="3.30.565.10">
    <property type="entry name" value="Histidine kinase-like ATPase, C-terminal domain"/>
    <property type="match status" value="1"/>
</dbReference>
<dbReference type="AlphaFoldDB" id="A0A0P7EHW2"/>
<dbReference type="PATRIC" id="fig|570156.3.peg.4023"/>
<sequence>MKSIRSRLVTTLSITITGLVLSILVATDIAVDSWIDNEFNRGMKSKAGMLMSLIDIDEEGIDFDFSGLFMPEFSGNTETEYFQLWSQSGVFARSESLDLFSQKSLPSEKIKLGETKIINIELPDGRNGRVIYTRFIPPLDLDDDEDLTEGVNTSLQQPITLAYAASSEEVDFVLWLIDVIFVVSTVSVIVFIRLFVRKSVDSSLAPLNKLNRDISQLSIADKNAVIAIEEPVKELQPIVDSLNAFIQENRQLYFREKRLTSDIAHELKTPIAELINMAEVAIRFPNEKELEEDFKPEVLKISQRLKSIVSNLLLLHKYSDEALPKQDACDLNQVILRTLEKCDLERVKFEFQDDIPAVVSNLFALESIITNLVNNAKQYSPDESIVTVSTLLSKDDKLYLSVTNELKVPLTEDDLSQLFDPLWQKDSARTSNDNFGLGLSIAKSLSKAIDAELQVSLSGQNITFSLIIS</sequence>
<dbReference type="OrthoDB" id="9804645at2"/>
<dbReference type="InterPro" id="IPR005467">
    <property type="entry name" value="His_kinase_dom"/>
</dbReference>
<dbReference type="RefSeq" id="WP_054553752.1">
    <property type="nucleotide sequence ID" value="NZ_LJTC01000009.1"/>
</dbReference>
<keyword evidence="8" id="KW-0547">Nucleotide-binding</keyword>
<feature type="domain" description="Histidine kinase" evidence="15">
    <location>
        <begin position="262"/>
        <end position="469"/>
    </location>
</feature>
<dbReference type="STRING" id="570156.AOG27_14685"/>
<dbReference type="InterPro" id="IPR003661">
    <property type="entry name" value="HisK_dim/P_dom"/>
</dbReference>
<evidence type="ECO:0000256" key="2">
    <source>
        <dbReference type="ARBA" id="ARBA00004651"/>
    </source>
</evidence>
<comment type="caution">
    <text evidence="16">The sequence shown here is derived from an EMBL/GenBank/DDBJ whole genome shotgun (WGS) entry which is preliminary data.</text>
</comment>
<keyword evidence="4" id="KW-1003">Cell membrane</keyword>
<evidence type="ECO:0000256" key="11">
    <source>
        <dbReference type="ARBA" id="ARBA00022989"/>
    </source>
</evidence>
<evidence type="ECO:0000256" key="7">
    <source>
        <dbReference type="ARBA" id="ARBA00022692"/>
    </source>
</evidence>
<dbReference type="EMBL" id="LJTC01000009">
    <property type="protein sequence ID" value="KPM82847.1"/>
    <property type="molecule type" value="Genomic_DNA"/>
</dbReference>
<dbReference type="CDD" id="cd00082">
    <property type="entry name" value="HisKA"/>
    <property type="match status" value="1"/>
</dbReference>
<keyword evidence="10" id="KW-0067">ATP-binding</keyword>
<dbReference type="InterPro" id="IPR036890">
    <property type="entry name" value="HATPase_C_sf"/>
</dbReference>
<dbReference type="PROSITE" id="PS50109">
    <property type="entry name" value="HIS_KIN"/>
    <property type="match status" value="1"/>
</dbReference>
<comment type="catalytic activity">
    <reaction evidence="1">
        <text>ATP + protein L-histidine = ADP + protein N-phospho-L-histidine.</text>
        <dbReference type="EC" id="2.7.13.3"/>
    </reaction>
</comment>
<dbReference type="Pfam" id="PF00512">
    <property type="entry name" value="HisKA"/>
    <property type="match status" value="1"/>
</dbReference>